<evidence type="ECO:0000256" key="3">
    <source>
        <dbReference type="ARBA" id="ARBA00022840"/>
    </source>
</evidence>
<evidence type="ECO:0000313" key="8">
    <source>
        <dbReference type="Proteomes" id="UP000660380"/>
    </source>
</evidence>
<keyword evidence="1" id="KW-0436">Ligase</keyword>
<accession>A0ABR8GIY3</accession>
<dbReference type="InterPro" id="IPR008909">
    <property type="entry name" value="DALR_anticod-bd"/>
</dbReference>
<reference evidence="7 8" key="1">
    <citation type="journal article" date="2020" name="ISME J.">
        <title>Comparative genomics reveals insights into cyanobacterial evolution and habitat adaptation.</title>
        <authorList>
            <person name="Chen M.Y."/>
            <person name="Teng W.K."/>
            <person name="Zhao L."/>
            <person name="Hu C.X."/>
            <person name="Zhou Y.K."/>
            <person name="Han B.P."/>
            <person name="Song L.R."/>
            <person name="Shu W.S."/>
        </authorList>
    </citation>
    <scope>NUCLEOTIDE SEQUENCE [LARGE SCALE GENOMIC DNA]</scope>
    <source>
        <strain evidence="7 8">FACHB-248</strain>
    </source>
</reference>
<dbReference type="SMART" id="SM00836">
    <property type="entry name" value="DALR_1"/>
    <property type="match status" value="1"/>
</dbReference>
<evidence type="ECO:0000256" key="2">
    <source>
        <dbReference type="ARBA" id="ARBA00022741"/>
    </source>
</evidence>
<proteinExistence type="predicted"/>
<feature type="domain" description="DALR anticodon binding" evidence="5">
    <location>
        <begin position="153"/>
        <end position="298"/>
    </location>
</feature>
<dbReference type="InterPro" id="IPR009080">
    <property type="entry name" value="tRNAsynth_Ia_anticodon-bd"/>
</dbReference>
<gene>
    <name evidence="7" type="ORF">H6G81_02075</name>
</gene>
<keyword evidence="8" id="KW-1185">Reference proteome</keyword>
<feature type="domain" description="Arginyl tRNA synthetase N-terminal" evidence="6">
    <location>
        <begin position="12"/>
        <end position="101"/>
    </location>
</feature>
<protein>
    <submittedName>
        <fullName evidence="7">Glutamate acetyltransferase</fullName>
    </submittedName>
</protein>
<evidence type="ECO:0000259" key="5">
    <source>
        <dbReference type="SMART" id="SM00836"/>
    </source>
</evidence>
<dbReference type="SUPFAM" id="SSF47323">
    <property type="entry name" value="Anticodon-binding domain of a subclass of class I aminoacyl-tRNA synthetases"/>
    <property type="match status" value="1"/>
</dbReference>
<feature type="region of interest" description="Disordered" evidence="4">
    <location>
        <begin position="119"/>
        <end position="141"/>
    </location>
</feature>
<evidence type="ECO:0000256" key="1">
    <source>
        <dbReference type="ARBA" id="ARBA00022598"/>
    </source>
</evidence>
<dbReference type="Gene3D" id="3.30.1360.70">
    <property type="entry name" value="Arginyl tRNA synthetase N-terminal domain"/>
    <property type="match status" value="1"/>
</dbReference>
<keyword evidence="2" id="KW-0547">Nucleotide-binding</keyword>
<dbReference type="Pfam" id="PF03485">
    <property type="entry name" value="Arg_tRNA_synt_N"/>
    <property type="match status" value="1"/>
</dbReference>
<dbReference type="InterPro" id="IPR036695">
    <property type="entry name" value="Arg-tRNA-synth_N_sf"/>
</dbReference>
<organism evidence="7 8">
    <name type="scientific">Scytonema hofmannii FACHB-248</name>
    <dbReference type="NCBI Taxonomy" id="1842502"/>
    <lineage>
        <taxon>Bacteria</taxon>
        <taxon>Bacillati</taxon>
        <taxon>Cyanobacteriota</taxon>
        <taxon>Cyanophyceae</taxon>
        <taxon>Nostocales</taxon>
        <taxon>Scytonemataceae</taxon>
        <taxon>Scytonema</taxon>
    </lineage>
</organism>
<name>A0ABR8GIY3_9CYAN</name>
<evidence type="ECO:0000256" key="4">
    <source>
        <dbReference type="SAM" id="MobiDB-lite"/>
    </source>
</evidence>
<dbReference type="Proteomes" id="UP000660380">
    <property type="component" value="Unassembled WGS sequence"/>
</dbReference>
<comment type="caution">
    <text evidence="7">The sequence shown here is derived from an EMBL/GenBank/DDBJ whole genome shotgun (WGS) entry which is preliminary data.</text>
</comment>
<dbReference type="Gene3D" id="1.10.730.10">
    <property type="entry name" value="Isoleucyl-tRNA Synthetase, Domain 1"/>
    <property type="match status" value="1"/>
</dbReference>
<dbReference type="InterPro" id="IPR005148">
    <property type="entry name" value="Arg-tRNA-synth_N"/>
</dbReference>
<feature type="compositionally biased region" description="Basic and acidic residues" evidence="4">
    <location>
        <begin position="127"/>
        <end position="141"/>
    </location>
</feature>
<evidence type="ECO:0000259" key="6">
    <source>
        <dbReference type="SMART" id="SM01016"/>
    </source>
</evidence>
<keyword evidence="3" id="KW-0067">ATP-binding</keyword>
<evidence type="ECO:0000313" key="7">
    <source>
        <dbReference type="EMBL" id="MBD2603345.1"/>
    </source>
</evidence>
<dbReference type="EMBL" id="JACJTA010000003">
    <property type="protein sequence ID" value="MBD2603345.1"/>
    <property type="molecule type" value="Genomic_DNA"/>
</dbReference>
<dbReference type="Pfam" id="PF05746">
    <property type="entry name" value="DALR_1"/>
    <property type="match status" value="1"/>
</dbReference>
<sequence length="298" mass="32859">MLQLSNNTGIKRLIYTHLLSVLSIYAKIDNIPSIENDKIPLYKSRDINRILYISGVALQLSKSQNRKGIDIACAIASHLSSNCGDEFIIEIVPPGYIHFVLTDPILAACLQQLVQGMGERGGQGEGGTRRGGDKEKGGQGETKIENSSHLFAVQYAHARCCSLMRLAQQEKLIQFGDNNVNTGSAMGSVISPNPIPWLNSDRKLRFSHSASRRLISELVQVVDDLEFQFAAGSVNWEKAAINLSQAFEAFWCNCRIWGDVKITSPELSQARLGLVIATQSVLRFLLEEKLGVFALVEL</sequence>
<dbReference type="SMART" id="SM01016">
    <property type="entry name" value="Arg_tRNA_synt_N"/>
    <property type="match status" value="1"/>
</dbReference>